<reference evidence="5" key="1">
    <citation type="submission" date="2016-11" db="UniProtKB">
        <authorList>
            <consortium name="WormBaseParasite"/>
        </authorList>
    </citation>
    <scope>IDENTIFICATION</scope>
</reference>
<name>A0A1I7ZNA9_9BILA</name>
<keyword evidence="4" id="KW-1185">Reference proteome</keyword>
<dbReference type="WBParaSite" id="L893_g28017.t1">
    <property type="protein sequence ID" value="L893_g28017.t1"/>
    <property type="gene ID" value="L893_g28017"/>
</dbReference>
<dbReference type="Proteomes" id="UP000095287">
    <property type="component" value="Unplaced"/>
</dbReference>
<dbReference type="InterPro" id="IPR050111">
    <property type="entry name" value="C-type_lectin/snaclec_domain"/>
</dbReference>
<keyword evidence="2" id="KW-0732">Signal</keyword>
<dbReference type="Pfam" id="PF00059">
    <property type="entry name" value="Lectin_C"/>
    <property type="match status" value="1"/>
</dbReference>
<dbReference type="InterPro" id="IPR001304">
    <property type="entry name" value="C-type_lectin-like"/>
</dbReference>
<keyword evidence="1" id="KW-1015">Disulfide bond</keyword>
<dbReference type="InterPro" id="IPR016186">
    <property type="entry name" value="C-type_lectin-like/link_sf"/>
</dbReference>
<evidence type="ECO:0000313" key="5">
    <source>
        <dbReference type="WBParaSite" id="L893_g28017.t1"/>
    </source>
</evidence>
<dbReference type="AlphaFoldDB" id="A0A1I7ZNA9"/>
<dbReference type="SUPFAM" id="SSF56436">
    <property type="entry name" value="C-type lectin-like"/>
    <property type="match status" value="1"/>
</dbReference>
<dbReference type="InterPro" id="IPR016187">
    <property type="entry name" value="CTDL_fold"/>
</dbReference>
<proteinExistence type="predicted"/>
<dbReference type="PROSITE" id="PS00059">
    <property type="entry name" value="ADH_ZINC"/>
    <property type="match status" value="1"/>
</dbReference>
<dbReference type="InterPro" id="IPR002328">
    <property type="entry name" value="ADH_Zn_CS"/>
</dbReference>
<evidence type="ECO:0000256" key="1">
    <source>
        <dbReference type="ARBA" id="ARBA00023157"/>
    </source>
</evidence>
<dbReference type="PROSITE" id="PS50041">
    <property type="entry name" value="C_TYPE_LECTIN_2"/>
    <property type="match status" value="1"/>
</dbReference>
<feature type="domain" description="C-type lectin" evidence="3">
    <location>
        <begin position="32"/>
        <end position="139"/>
    </location>
</feature>
<protein>
    <submittedName>
        <fullName evidence="5">C-type lectin domain-containing protein</fullName>
    </submittedName>
</protein>
<dbReference type="GO" id="GO:0008270">
    <property type="term" value="F:zinc ion binding"/>
    <property type="evidence" value="ECO:0007669"/>
    <property type="project" value="InterPro"/>
</dbReference>
<sequence>MKYVFVLFVLNTFVTSFALRNLSELSGKWIAYGDHVYLFNKNWLTWRDGEYFCVSVGGHLASIHSEDEAKAVARIKAAYTIGQHAWLGGFKLSNSTQFLWNDGTAWNYSNWYSDASRDTGRDCVATWYSGHEVWGNYDCAGAGIPSICKKKADSSVNRNETISISEL</sequence>
<dbReference type="PROSITE" id="PS00615">
    <property type="entry name" value="C_TYPE_LECTIN_1"/>
    <property type="match status" value="1"/>
</dbReference>
<dbReference type="PANTHER" id="PTHR22803">
    <property type="entry name" value="MANNOSE, PHOSPHOLIPASE, LECTIN RECEPTOR RELATED"/>
    <property type="match status" value="1"/>
</dbReference>
<dbReference type="SMART" id="SM00034">
    <property type="entry name" value="CLECT"/>
    <property type="match status" value="1"/>
</dbReference>
<dbReference type="InterPro" id="IPR018378">
    <property type="entry name" value="C-type_lectin_CS"/>
</dbReference>
<dbReference type="GO" id="GO:0016491">
    <property type="term" value="F:oxidoreductase activity"/>
    <property type="evidence" value="ECO:0007669"/>
    <property type="project" value="InterPro"/>
</dbReference>
<feature type="signal peptide" evidence="2">
    <location>
        <begin position="1"/>
        <end position="18"/>
    </location>
</feature>
<evidence type="ECO:0000259" key="3">
    <source>
        <dbReference type="PROSITE" id="PS50041"/>
    </source>
</evidence>
<feature type="chain" id="PRO_5009313697" evidence="2">
    <location>
        <begin position="19"/>
        <end position="167"/>
    </location>
</feature>
<accession>A0A1I7ZNA9</accession>
<evidence type="ECO:0000313" key="4">
    <source>
        <dbReference type="Proteomes" id="UP000095287"/>
    </source>
</evidence>
<organism evidence="4 5">
    <name type="scientific">Steinernema glaseri</name>
    <dbReference type="NCBI Taxonomy" id="37863"/>
    <lineage>
        <taxon>Eukaryota</taxon>
        <taxon>Metazoa</taxon>
        <taxon>Ecdysozoa</taxon>
        <taxon>Nematoda</taxon>
        <taxon>Chromadorea</taxon>
        <taxon>Rhabditida</taxon>
        <taxon>Tylenchina</taxon>
        <taxon>Panagrolaimomorpha</taxon>
        <taxon>Strongyloidoidea</taxon>
        <taxon>Steinernematidae</taxon>
        <taxon>Steinernema</taxon>
    </lineage>
</organism>
<dbReference type="Gene3D" id="3.10.100.10">
    <property type="entry name" value="Mannose-Binding Protein A, subunit A"/>
    <property type="match status" value="1"/>
</dbReference>
<evidence type="ECO:0000256" key="2">
    <source>
        <dbReference type="SAM" id="SignalP"/>
    </source>
</evidence>